<accession>A0A1M7ZEX7</accession>
<dbReference type="AlphaFoldDB" id="A0A1M7ZEX7"/>
<dbReference type="OrthoDB" id="825588at2"/>
<proteinExistence type="predicted"/>
<evidence type="ECO:0000313" key="2">
    <source>
        <dbReference type="Proteomes" id="UP000184609"/>
    </source>
</evidence>
<gene>
    <name evidence="1" type="ORF">SAMN04488108_2752</name>
</gene>
<dbReference type="Proteomes" id="UP000184609">
    <property type="component" value="Unassembled WGS sequence"/>
</dbReference>
<keyword evidence="2" id="KW-1185">Reference proteome</keyword>
<sequence>MKKYWVLFFVLASCGPEEIPYLPVEQRETVEILDQELIEIRSWYFPENSSSKILSLKRVNQPGKDSLTLADTLVMSQFVREIGWIPWNSPYSGGMNNFFYNNGWEFYPFYILGSGQIKESDPRDSLPGLPLLLEKIVQTPPCPVVIPERRTDYPLQNIPWKWIGFIDESGEVYSHPYCEGPSGSIQFTQKGQSVPGYVTNQPNALLVEFSTGVSNFYDSPFFYEIKGNQVSLYTSYYYGPNRHQTSFPLTTKRVYEKQDSVKRVIAPGELDFQIQGNRLIISRNDTDLRLLYMAN</sequence>
<reference evidence="2" key="1">
    <citation type="submission" date="2016-12" db="EMBL/GenBank/DDBJ databases">
        <authorList>
            <person name="Varghese N."/>
            <person name="Submissions S."/>
        </authorList>
    </citation>
    <scope>NUCLEOTIDE SEQUENCE [LARGE SCALE GENOMIC DNA]</scope>
    <source>
        <strain evidence="2">DSM 25035</strain>
    </source>
</reference>
<dbReference type="EMBL" id="FRXN01000003">
    <property type="protein sequence ID" value="SHO63437.1"/>
    <property type="molecule type" value="Genomic_DNA"/>
</dbReference>
<protein>
    <submittedName>
        <fullName evidence="1">Uncharacterized protein</fullName>
    </submittedName>
</protein>
<name>A0A1M7ZEX7_9BACT</name>
<evidence type="ECO:0000313" key="1">
    <source>
        <dbReference type="EMBL" id="SHO63437.1"/>
    </source>
</evidence>
<dbReference type="RefSeq" id="WP_073572360.1">
    <property type="nucleotide sequence ID" value="NZ_FRXN01000003.1"/>
</dbReference>
<organism evidence="1 2">
    <name type="scientific">Algoriphagus zhangzhouensis</name>
    <dbReference type="NCBI Taxonomy" id="1073327"/>
    <lineage>
        <taxon>Bacteria</taxon>
        <taxon>Pseudomonadati</taxon>
        <taxon>Bacteroidota</taxon>
        <taxon>Cytophagia</taxon>
        <taxon>Cytophagales</taxon>
        <taxon>Cyclobacteriaceae</taxon>
        <taxon>Algoriphagus</taxon>
    </lineage>
</organism>